<accession>A0A9W8Q2A5</accession>
<reference evidence="1" key="1">
    <citation type="submission" date="2022-10" db="EMBL/GenBank/DDBJ databases">
        <title>Fusarium specimens isolated from Avocado Roots.</title>
        <authorList>
            <person name="Stajich J."/>
            <person name="Roper C."/>
            <person name="Heimlech-Rivalta G."/>
        </authorList>
    </citation>
    <scope>NUCLEOTIDE SEQUENCE</scope>
    <source>
        <strain evidence="1">CF00143</strain>
    </source>
</reference>
<name>A0A9W8Q2A5_9HYPO</name>
<proteinExistence type="predicted"/>
<comment type="caution">
    <text evidence="1">The sequence shown here is derived from an EMBL/GenBank/DDBJ whole genome shotgun (WGS) entry which is preliminary data.</text>
</comment>
<sequence>MFKFEIRQAVCLICASRLEEGKTLYHYPDGSEGQVRYFKRREPFKWREDHILLHGRTWPKWAKGPRSMSIPDENVTVHKAHVTPCKYATISSGPKFLIQQQPEVDSPWWYLPVHAACYTMARKAMVAPGSKMTSLGDLWMTLERRCQQTMPGGLPGWLCLPRVPNNRPGEPIELGFGRYYTPPKVEQSIPKAIVNDCGWWILDPLKIRNLTKSLVLTLERAKSPLVDEGFSNRFDSLPPEIRNIIIDDLIAYILTEGGSSQECTYLISQYRWKQAFIQIPFLWDLENEIVERKDQEATTGLFEWNWEKLARVILSEFPIFQGGEDCNYELYSYELYSYELYSQSGHDTSGLPIVPRAFANRRRIWQILTDMYPNDVGLVHSKGEEDEYSESQGRLQE</sequence>
<evidence type="ECO:0000313" key="2">
    <source>
        <dbReference type="Proteomes" id="UP001152130"/>
    </source>
</evidence>
<dbReference type="Proteomes" id="UP001152130">
    <property type="component" value="Unassembled WGS sequence"/>
</dbReference>
<keyword evidence="2" id="KW-1185">Reference proteome</keyword>
<dbReference type="AlphaFoldDB" id="A0A9W8Q2A5"/>
<dbReference type="EMBL" id="JAPDHF010000001">
    <property type="protein sequence ID" value="KAJ4024386.1"/>
    <property type="molecule type" value="Genomic_DNA"/>
</dbReference>
<evidence type="ECO:0000313" key="1">
    <source>
        <dbReference type="EMBL" id="KAJ4024386.1"/>
    </source>
</evidence>
<protein>
    <submittedName>
        <fullName evidence="1">Uncharacterized protein</fullName>
    </submittedName>
</protein>
<dbReference type="OrthoDB" id="3932329at2759"/>
<organism evidence="1 2">
    <name type="scientific">Fusarium irregulare</name>
    <dbReference type="NCBI Taxonomy" id="2494466"/>
    <lineage>
        <taxon>Eukaryota</taxon>
        <taxon>Fungi</taxon>
        <taxon>Dikarya</taxon>
        <taxon>Ascomycota</taxon>
        <taxon>Pezizomycotina</taxon>
        <taxon>Sordariomycetes</taxon>
        <taxon>Hypocreomycetidae</taxon>
        <taxon>Hypocreales</taxon>
        <taxon>Nectriaceae</taxon>
        <taxon>Fusarium</taxon>
        <taxon>Fusarium incarnatum-equiseti species complex</taxon>
    </lineage>
</organism>
<gene>
    <name evidence="1" type="ORF">NW766_000621</name>
</gene>